<protein>
    <submittedName>
        <fullName evidence="1">Uncharacterized protein</fullName>
    </submittedName>
</protein>
<sequence>MILTRAQKRRMGERDVWDLIVKNDDVCFKHILPRLNGTDLKFLYEVNSETRKLIKRSSRKGDLKEKFKVQEMSSISTLEVAWEHKSLWPRHWTETYFCWKVAQTNKLELLKWAREEKKCTWGDRTIDAAAYQGNLEMVKYCVANECPIDEGACLNASSGGHLQVLKYLREEAKAPWDLRTAAWAAENVYLHILEYLVDRKFDKFNWACQFAAEEGHLDCLKYLHETAKAPWDSSAVFVAHENDHPECVQYLLDNNCPLPRNWRYEDGTLRTS</sequence>
<dbReference type="Pfam" id="PF12796">
    <property type="entry name" value="Ank_2"/>
    <property type="match status" value="1"/>
</dbReference>
<evidence type="ECO:0000313" key="1">
    <source>
        <dbReference type="EMBL" id="CCO20490.1"/>
    </source>
</evidence>
<dbReference type="InterPro" id="IPR002110">
    <property type="entry name" value="Ankyrin_rpt"/>
</dbReference>
<dbReference type="PANTHER" id="PTHR46586:SF3">
    <property type="entry name" value="ANKYRIN REPEAT-CONTAINING PROTEIN"/>
    <property type="match status" value="1"/>
</dbReference>
<dbReference type="GeneID" id="19011027"/>
<dbReference type="PANTHER" id="PTHR46586">
    <property type="entry name" value="ANKYRIN REPEAT-CONTAINING PROTEIN"/>
    <property type="match status" value="1"/>
</dbReference>
<dbReference type="Proteomes" id="UP000198341">
    <property type="component" value="Chromosome 17"/>
</dbReference>
<dbReference type="Pfam" id="PF13637">
    <property type="entry name" value="Ank_4"/>
    <property type="match status" value="1"/>
</dbReference>
<reference evidence="1 2" key="1">
    <citation type="submission" date="2011-10" db="EMBL/GenBank/DDBJ databases">
        <authorList>
            <person name="Genoscope - CEA"/>
        </authorList>
    </citation>
    <scope>NUCLEOTIDE SEQUENCE [LARGE SCALE GENOMIC DNA]</scope>
    <source>
        <strain evidence="1 2">RCC 1105</strain>
    </source>
</reference>
<organism evidence="1 2">
    <name type="scientific">Bathycoccus prasinos</name>
    <dbReference type="NCBI Taxonomy" id="41875"/>
    <lineage>
        <taxon>Eukaryota</taxon>
        <taxon>Viridiplantae</taxon>
        <taxon>Chlorophyta</taxon>
        <taxon>Mamiellophyceae</taxon>
        <taxon>Mamiellales</taxon>
        <taxon>Bathycoccaceae</taxon>
        <taxon>Bathycoccus</taxon>
    </lineage>
</organism>
<dbReference type="InterPro" id="IPR036770">
    <property type="entry name" value="Ankyrin_rpt-contain_sf"/>
</dbReference>
<dbReference type="EMBL" id="FO082262">
    <property type="protein sequence ID" value="CCO20490.1"/>
    <property type="molecule type" value="Genomic_DNA"/>
</dbReference>
<gene>
    <name evidence="1" type="ordered locus">Bathy17g00880</name>
</gene>
<dbReference type="KEGG" id="bpg:Bathy17g00880"/>
<accession>K8F6N7</accession>
<dbReference type="Gene3D" id="1.25.40.20">
    <property type="entry name" value="Ankyrin repeat-containing domain"/>
    <property type="match status" value="1"/>
</dbReference>
<name>K8F6N7_9CHLO</name>
<keyword evidence="2" id="KW-1185">Reference proteome</keyword>
<dbReference type="OrthoDB" id="194358at2759"/>
<proteinExistence type="predicted"/>
<dbReference type="SUPFAM" id="SSF48403">
    <property type="entry name" value="Ankyrin repeat"/>
    <property type="match status" value="1"/>
</dbReference>
<dbReference type="InterPro" id="IPR052050">
    <property type="entry name" value="SecEffector_AnkRepeat"/>
</dbReference>
<dbReference type="AlphaFoldDB" id="K8F6N7"/>
<dbReference type="RefSeq" id="XP_007508386.1">
    <property type="nucleotide sequence ID" value="XM_007508324.1"/>
</dbReference>
<evidence type="ECO:0000313" key="2">
    <source>
        <dbReference type="Proteomes" id="UP000198341"/>
    </source>
</evidence>